<organism evidence="1">
    <name type="scientific">uncultured Gemmatimonadota bacterium</name>
    <dbReference type="NCBI Taxonomy" id="203437"/>
    <lineage>
        <taxon>Bacteria</taxon>
        <taxon>Pseudomonadati</taxon>
        <taxon>Gemmatimonadota</taxon>
        <taxon>environmental samples</taxon>
    </lineage>
</organism>
<name>A0A6J4MWZ0_9BACT</name>
<dbReference type="EMBL" id="CADCTW010000235">
    <property type="protein sequence ID" value="CAA9368929.1"/>
    <property type="molecule type" value="Genomic_DNA"/>
</dbReference>
<gene>
    <name evidence="1" type="ORF">AVDCRST_MAG68-5264</name>
</gene>
<evidence type="ECO:0000313" key="1">
    <source>
        <dbReference type="EMBL" id="CAA9368929.1"/>
    </source>
</evidence>
<sequence length="175" mass="18639">MRTATTMELEEDDGLLADWMKGAIAGAAAVWVMDRVGWYLWDRESTEKLHEEFVARVDGLDPAHVVANRVADAVGRPLSPKQPHPAGVAVHYGIGMGPAMAYAALRRDLPEIAAGRGLLYGLGLFLAVDEGAAPLLGIAAPPGEYPWQAHARGLVTHLALGVATHAFLDVLDSID</sequence>
<dbReference type="AlphaFoldDB" id="A0A6J4MWZ0"/>
<accession>A0A6J4MWZ0</accession>
<proteinExistence type="predicted"/>
<evidence type="ECO:0008006" key="2">
    <source>
        <dbReference type="Google" id="ProtNLM"/>
    </source>
</evidence>
<reference evidence="1" key="1">
    <citation type="submission" date="2020-02" db="EMBL/GenBank/DDBJ databases">
        <authorList>
            <person name="Meier V. D."/>
        </authorList>
    </citation>
    <scope>NUCLEOTIDE SEQUENCE</scope>
    <source>
        <strain evidence="1">AVDCRST_MAG68</strain>
    </source>
</reference>
<protein>
    <recommendedName>
        <fullName evidence="2">DUF1440 domain-containing protein</fullName>
    </recommendedName>
</protein>